<evidence type="ECO:0000313" key="1">
    <source>
        <dbReference type="EMBL" id="KAE8312536.1"/>
    </source>
</evidence>
<dbReference type="EMBL" id="ML738332">
    <property type="protein sequence ID" value="KAE8312536.1"/>
    <property type="molecule type" value="Genomic_DNA"/>
</dbReference>
<protein>
    <submittedName>
        <fullName evidence="1">Uncharacterized protein</fullName>
    </submittedName>
</protein>
<keyword evidence="2" id="KW-1185">Reference proteome</keyword>
<accession>A0A5N6VWC5</accession>
<organism evidence="1 2">
    <name type="scientific">Aspergillus transmontanensis</name>
    <dbReference type="NCBI Taxonomy" id="1034304"/>
    <lineage>
        <taxon>Eukaryota</taxon>
        <taxon>Fungi</taxon>
        <taxon>Dikarya</taxon>
        <taxon>Ascomycota</taxon>
        <taxon>Pezizomycotina</taxon>
        <taxon>Eurotiomycetes</taxon>
        <taxon>Eurotiomycetidae</taxon>
        <taxon>Eurotiales</taxon>
        <taxon>Aspergillaceae</taxon>
        <taxon>Aspergillus</taxon>
        <taxon>Aspergillus subgen. Circumdati</taxon>
    </lineage>
</organism>
<name>A0A5N6VWC5_9EURO</name>
<dbReference type="AlphaFoldDB" id="A0A5N6VWC5"/>
<proteinExistence type="predicted"/>
<evidence type="ECO:0000313" key="2">
    <source>
        <dbReference type="Proteomes" id="UP000325433"/>
    </source>
</evidence>
<gene>
    <name evidence="1" type="ORF">BDV41DRAFT_577480</name>
</gene>
<reference evidence="2" key="1">
    <citation type="submission" date="2019-04" db="EMBL/GenBank/DDBJ databases">
        <title>Friends and foes A comparative genomics studyof 23 Aspergillus species from section Flavi.</title>
        <authorList>
            <consortium name="DOE Joint Genome Institute"/>
            <person name="Kjaerbolling I."/>
            <person name="Vesth T."/>
            <person name="Frisvad J.C."/>
            <person name="Nybo J.L."/>
            <person name="Theobald S."/>
            <person name="Kildgaard S."/>
            <person name="Isbrandt T."/>
            <person name="Kuo A."/>
            <person name="Sato A."/>
            <person name="Lyhne E.K."/>
            <person name="Kogle M.E."/>
            <person name="Wiebenga A."/>
            <person name="Kun R.S."/>
            <person name="Lubbers R.J."/>
            <person name="Makela M.R."/>
            <person name="Barry K."/>
            <person name="Chovatia M."/>
            <person name="Clum A."/>
            <person name="Daum C."/>
            <person name="Haridas S."/>
            <person name="He G."/>
            <person name="LaButti K."/>
            <person name="Lipzen A."/>
            <person name="Mondo S."/>
            <person name="Riley R."/>
            <person name="Salamov A."/>
            <person name="Simmons B.A."/>
            <person name="Magnuson J.K."/>
            <person name="Henrissat B."/>
            <person name="Mortensen U.H."/>
            <person name="Larsen T.O."/>
            <person name="Devries R.P."/>
            <person name="Grigoriev I.V."/>
            <person name="Machida M."/>
            <person name="Baker S.E."/>
            <person name="Andersen M.R."/>
        </authorList>
    </citation>
    <scope>NUCLEOTIDE SEQUENCE [LARGE SCALE GENOMIC DNA]</scope>
    <source>
        <strain evidence="2">CBS 130015</strain>
    </source>
</reference>
<dbReference type="Proteomes" id="UP000325433">
    <property type="component" value="Unassembled WGS sequence"/>
</dbReference>
<sequence length="139" mass="15564">MRSVSTGSYYLNRIDVYGSEDELARMKADSGSSQQTLLHKIEVFYAENRDLRARLESIRQLAINDNSGVNNYQRHDAQSPETAQIVYPEAITSEHEIQSSLPARNQAAEDGLIDQTDTAVKVAPSNSRPNYGPPFCMDR</sequence>